<dbReference type="Proteomes" id="UP000076532">
    <property type="component" value="Unassembled WGS sequence"/>
</dbReference>
<dbReference type="AlphaFoldDB" id="A0A165XYK4"/>
<feature type="region of interest" description="Disordered" evidence="1">
    <location>
        <begin position="68"/>
        <end position="92"/>
    </location>
</feature>
<evidence type="ECO:0000313" key="2">
    <source>
        <dbReference type="EMBL" id="KZP09025.1"/>
    </source>
</evidence>
<sequence length="92" mass="9822">MRAAQPLSHDPTGWPYFTELSDVGPLGCGICAPLSCSAHAVSHPRHIISPSSVLSLLTAPNHRMCSLDRPPEAPPSNHPKNRGFEAAGLEFL</sequence>
<protein>
    <submittedName>
        <fullName evidence="2">Uncharacterized protein</fullName>
    </submittedName>
</protein>
<reference evidence="2 3" key="1">
    <citation type="journal article" date="2016" name="Mol. Biol. Evol.">
        <title>Comparative Genomics of Early-Diverging Mushroom-Forming Fungi Provides Insights into the Origins of Lignocellulose Decay Capabilities.</title>
        <authorList>
            <person name="Nagy L.G."/>
            <person name="Riley R."/>
            <person name="Tritt A."/>
            <person name="Adam C."/>
            <person name="Daum C."/>
            <person name="Floudas D."/>
            <person name="Sun H."/>
            <person name="Yadav J.S."/>
            <person name="Pangilinan J."/>
            <person name="Larsson K.H."/>
            <person name="Matsuura K."/>
            <person name="Barry K."/>
            <person name="Labutti K."/>
            <person name="Kuo R."/>
            <person name="Ohm R.A."/>
            <person name="Bhattacharya S.S."/>
            <person name="Shirouzu T."/>
            <person name="Yoshinaga Y."/>
            <person name="Martin F.M."/>
            <person name="Grigoriev I.V."/>
            <person name="Hibbett D.S."/>
        </authorList>
    </citation>
    <scope>NUCLEOTIDE SEQUENCE [LARGE SCALE GENOMIC DNA]</scope>
    <source>
        <strain evidence="2 3">CBS 109695</strain>
    </source>
</reference>
<organism evidence="2 3">
    <name type="scientific">Athelia psychrophila</name>
    <dbReference type="NCBI Taxonomy" id="1759441"/>
    <lineage>
        <taxon>Eukaryota</taxon>
        <taxon>Fungi</taxon>
        <taxon>Dikarya</taxon>
        <taxon>Basidiomycota</taxon>
        <taxon>Agaricomycotina</taxon>
        <taxon>Agaricomycetes</taxon>
        <taxon>Agaricomycetidae</taxon>
        <taxon>Atheliales</taxon>
        <taxon>Atheliaceae</taxon>
        <taxon>Athelia</taxon>
    </lineage>
</organism>
<gene>
    <name evidence="2" type="ORF">FIBSPDRAFT_248881</name>
</gene>
<evidence type="ECO:0000256" key="1">
    <source>
        <dbReference type="SAM" id="MobiDB-lite"/>
    </source>
</evidence>
<evidence type="ECO:0000313" key="3">
    <source>
        <dbReference type="Proteomes" id="UP000076532"/>
    </source>
</evidence>
<dbReference type="EMBL" id="KV417709">
    <property type="protein sequence ID" value="KZP09025.1"/>
    <property type="molecule type" value="Genomic_DNA"/>
</dbReference>
<keyword evidence="3" id="KW-1185">Reference proteome</keyword>
<proteinExistence type="predicted"/>
<accession>A0A165XYK4</accession>
<name>A0A165XYK4_9AGAM</name>